<organism evidence="6 7">
    <name type="scientific">Dictyobacter vulcani</name>
    <dbReference type="NCBI Taxonomy" id="2607529"/>
    <lineage>
        <taxon>Bacteria</taxon>
        <taxon>Bacillati</taxon>
        <taxon>Chloroflexota</taxon>
        <taxon>Ktedonobacteria</taxon>
        <taxon>Ktedonobacterales</taxon>
        <taxon>Dictyobacteraceae</taxon>
        <taxon>Dictyobacter</taxon>
    </lineage>
</organism>
<accession>A0A5J4KNQ6</accession>
<dbReference type="Gene3D" id="3.50.30.10">
    <property type="entry name" value="Phosphohistidine domain"/>
    <property type="match status" value="1"/>
</dbReference>
<dbReference type="InterPro" id="IPR036637">
    <property type="entry name" value="Phosphohistidine_dom_sf"/>
</dbReference>
<feature type="domain" description="PEP-utilising enzyme mobile" evidence="4">
    <location>
        <begin position="831"/>
        <end position="901"/>
    </location>
</feature>
<keyword evidence="2" id="KW-0067">ATP-binding</keyword>
<dbReference type="PANTHER" id="PTHR43615">
    <property type="entry name" value="PHOSPHOENOLPYRUVATE SYNTHASE-RELATED"/>
    <property type="match status" value="1"/>
</dbReference>
<comment type="caution">
    <text evidence="6">The sequence shown here is derived from an EMBL/GenBank/DDBJ whole genome shotgun (WGS) entry which is preliminary data.</text>
</comment>
<dbReference type="RefSeq" id="WP_151759007.1">
    <property type="nucleotide sequence ID" value="NZ_BKZW01000003.1"/>
</dbReference>
<proteinExistence type="predicted"/>
<evidence type="ECO:0000313" key="6">
    <source>
        <dbReference type="EMBL" id="GER91368.1"/>
    </source>
</evidence>
<dbReference type="InterPro" id="IPR002192">
    <property type="entry name" value="PPDK_AMP/ATP-bd"/>
</dbReference>
<reference evidence="6 7" key="1">
    <citation type="submission" date="2019-10" db="EMBL/GenBank/DDBJ databases">
        <title>Dictyobacter vulcani sp. nov., within the class Ktedonobacteria, isolated from soil of volcanic Mt. Zao.</title>
        <authorList>
            <person name="Zheng Y."/>
            <person name="Wang C.M."/>
            <person name="Sakai Y."/>
            <person name="Abe K."/>
            <person name="Yokota A."/>
            <person name="Yabe S."/>
        </authorList>
    </citation>
    <scope>NUCLEOTIDE SEQUENCE [LARGE SCALE GENOMIC DNA]</scope>
    <source>
        <strain evidence="6 7">W12</strain>
    </source>
</reference>
<sequence length="911" mass="98921">MQDQQQVNTHSQRQSEAFILPFSALDHASLPLVGGKGANLGELTRAGFAVPPGFCVTTMAYTLVARAAGLDTILAELAHTPDSDSVRLAELATAARTLLLAADVPAAITEAIREAYHTLGDGAPIPVAVRSSATAEDLPSASFAGQQDTYLNIVGIEAVPDAVRRCWASLWTDRAVSYRQSLVLDQSTVQLSVVVQCQIASSVAGVLFTANPLTGKRQQAVIDANPGLGEAVVSGQVNPDHFVVNTLLGEIVERHLGDKRFAIQPSPDGGTEHIEGVGNSETPCLTDEQICKLAKLGAQIEAHYALPQDIEWALDASEQIWITQTRPITTLYPLPANAPGTDDDLRVYFSLSVAQGVYGPFTPMGIQAFRLFSATAATFILGQPPQDPLAGLPVLVDMGQRLFIDVTPIIRNTLGRKLIILVLKGMETRGSVILQNLITDQRLTPSRYSRGHALLRFLQIVIQTKIPLLAARAIWRPAAARQRIARLEAQLRQQSTSFHAATSEEYLTAVEKLLLTDGIRVIRTVFPVAFAGIGAQVLASRLLKRLATPDEVQVLLRGLPYNPTTTMDMALWKLAQQLQKDPLLTSKVRDTPPAQLAAEYHQGILPPVFQQALEEFLQNYGHRGVAEIDLGLPHWSEDPTHILGALANYLQLTNAELAPDVQFKRGQQEAEAMRLELIRRARRKGWLRGKLVSFYLKRIRELSGVREMPKYLLVLLMTQGRKLLWPVGKELAKAGRLTQAKDIFFVTIPEARAGLSGKDLRPLVQERRASYTYEQKRKHVPRFLLSDGTEPTMATPTARTSDDTLQGTPASSGHVTAKARVILDPIGAHLEPGEILVAPSTDPGWTPLFLTASGLIMEMGGAMSHGSVVAREYGIPAVVGVAGATERITTGQHVTINGSTGIITINETPTL</sequence>
<dbReference type="InterPro" id="IPR013815">
    <property type="entry name" value="ATP_grasp_subdomain_1"/>
</dbReference>
<keyword evidence="6" id="KW-0670">Pyruvate</keyword>
<evidence type="ECO:0000259" key="4">
    <source>
        <dbReference type="Pfam" id="PF00391"/>
    </source>
</evidence>
<keyword evidence="7" id="KW-1185">Reference proteome</keyword>
<dbReference type="Gene3D" id="3.30.1490.20">
    <property type="entry name" value="ATP-grasp fold, A domain"/>
    <property type="match status" value="1"/>
</dbReference>
<keyword evidence="1" id="KW-0547">Nucleotide-binding</keyword>
<feature type="domain" description="Pyruvate phosphate dikinase AMP/ATP-binding" evidence="5">
    <location>
        <begin position="31"/>
        <end position="331"/>
    </location>
</feature>
<dbReference type="GO" id="GO:0016301">
    <property type="term" value="F:kinase activity"/>
    <property type="evidence" value="ECO:0007669"/>
    <property type="project" value="InterPro"/>
</dbReference>
<dbReference type="PANTHER" id="PTHR43615:SF1">
    <property type="entry name" value="PPDK_N DOMAIN-CONTAINING PROTEIN"/>
    <property type="match status" value="1"/>
</dbReference>
<feature type="region of interest" description="Disordered" evidence="3">
    <location>
        <begin position="786"/>
        <end position="813"/>
    </location>
</feature>
<gene>
    <name evidence="6" type="ORF">KDW_55300</name>
</gene>
<name>A0A5J4KNQ6_9CHLR</name>
<evidence type="ECO:0000256" key="2">
    <source>
        <dbReference type="ARBA" id="ARBA00022840"/>
    </source>
</evidence>
<dbReference type="EMBL" id="BKZW01000003">
    <property type="protein sequence ID" value="GER91368.1"/>
    <property type="molecule type" value="Genomic_DNA"/>
</dbReference>
<dbReference type="InterPro" id="IPR008279">
    <property type="entry name" value="PEP-util_enz_mobile_dom"/>
</dbReference>
<dbReference type="Proteomes" id="UP000326912">
    <property type="component" value="Unassembled WGS sequence"/>
</dbReference>
<dbReference type="Pfam" id="PF00391">
    <property type="entry name" value="PEP-utilizers"/>
    <property type="match status" value="1"/>
</dbReference>
<dbReference type="SUPFAM" id="SSF56059">
    <property type="entry name" value="Glutathione synthetase ATP-binding domain-like"/>
    <property type="match status" value="1"/>
</dbReference>
<dbReference type="FunFam" id="3.30.1490.20:FF:000010">
    <property type="entry name" value="Phosphoenolpyruvate synthase"/>
    <property type="match status" value="1"/>
</dbReference>
<dbReference type="Pfam" id="PF01326">
    <property type="entry name" value="PPDK_N"/>
    <property type="match status" value="1"/>
</dbReference>
<evidence type="ECO:0000256" key="1">
    <source>
        <dbReference type="ARBA" id="ARBA00022741"/>
    </source>
</evidence>
<evidence type="ECO:0000259" key="5">
    <source>
        <dbReference type="Pfam" id="PF01326"/>
    </source>
</evidence>
<dbReference type="Gene3D" id="3.30.470.20">
    <property type="entry name" value="ATP-grasp fold, B domain"/>
    <property type="match status" value="1"/>
</dbReference>
<evidence type="ECO:0000256" key="3">
    <source>
        <dbReference type="SAM" id="MobiDB-lite"/>
    </source>
</evidence>
<feature type="compositionally biased region" description="Polar residues" evidence="3">
    <location>
        <begin position="792"/>
        <end position="813"/>
    </location>
</feature>
<protein>
    <submittedName>
        <fullName evidence="6">Phosphoenolpyruvate synthase</fullName>
    </submittedName>
</protein>
<dbReference type="SUPFAM" id="SSF52009">
    <property type="entry name" value="Phosphohistidine domain"/>
    <property type="match status" value="1"/>
</dbReference>
<dbReference type="AlphaFoldDB" id="A0A5J4KNQ6"/>
<dbReference type="InterPro" id="IPR051549">
    <property type="entry name" value="PEP_Utilizing_Enz"/>
</dbReference>
<evidence type="ECO:0000313" key="7">
    <source>
        <dbReference type="Proteomes" id="UP000326912"/>
    </source>
</evidence>
<dbReference type="GO" id="GO:0005524">
    <property type="term" value="F:ATP binding"/>
    <property type="evidence" value="ECO:0007669"/>
    <property type="project" value="UniProtKB-KW"/>
</dbReference>